<sequence>MDNQETYKAFEALRQGAENYIVRRNNAYKKEVRYFTRIEASNYLSVDGKTVDKYVKMAGIDPNRHEDAAWLIDINEMYQVRELLPLDKRIEHKFTRPKNHKLQVIVVQNQKGGVGKTISAATIASGLATEFHEEFRVGVIDLDPQNTLSTYYAPIVEGEENQWLSVGDLMAGKFEMEEDETFSNVVSESFLQTTIPNLRILPATQDDRSLENWFHRQLHNQSLDKPYHLLKNIIDAVENEFDIIIIDTPPSMGFATINGYFAATSVIFPMQVAENDIDATCNYFKFIPELWELIDDHGHTGYDFMKILLTNHKTSSSTTTLQNKLSNVFGSFIYSREFNNSEAIKECSRLVSTLFDISKSEYPGRTKSVFQKAKDNAYEVTSQVYRNIVDVWDKDN</sequence>
<gene>
    <name evidence="2" type="ordered locus">PBPRC0026</name>
</gene>
<dbReference type="PANTHER" id="PTHR13696">
    <property type="entry name" value="P-LOOP CONTAINING NUCLEOSIDE TRIPHOSPHATE HYDROLASE"/>
    <property type="match status" value="1"/>
</dbReference>
<evidence type="ECO:0000259" key="1">
    <source>
        <dbReference type="Pfam" id="PF13614"/>
    </source>
</evidence>
<evidence type="ECO:0000313" key="3">
    <source>
        <dbReference type="Proteomes" id="UP000000593"/>
    </source>
</evidence>
<dbReference type="Pfam" id="PF13614">
    <property type="entry name" value="AAA_31"/>
    <property type="match status" value="1"/>
</dbReference>
<name>Q6LWB3_PHOPR</name>
<organism evidence="2 3">
    <name type="scientific">Photobacterium profundum (strain SS9)</name>
    <dbReference type="NCBI Taxonomy" id="298386"/>
    <lineage>
        <taxon>Bacteria</taxon>
        <taxon>Pseudomonadati</taxon>
        <taxon>Pseudomonadota</taxon>
        <taxon>Gammaproteobacteria</taxon>
        <taxon>Vibrionales</taxon>
        <taxon>Vibrionaceae</taxon>
        <taxon>Photobacterium</taxon>
    </lineage>
</organism>
<dbReference type="InterPro" id="IPR025669">
    <property type="entry name" value="AAA_dom"/>
</dbReference>
<dbReference type="CDD" id="cd02042">
    <property type="entry name" value="ParAB_family"/>
    <property type="match status" value="1"/>
</dbReference>
<geneLocation type="plasmid" evidence="2 3">
    <name>pPBPR1</name>
</geneLocation>
<feature type="domain" description="AAA" evidence="1">
    <location>
        <begin position="103"/>
        <end position="274"/>
    </location>
</feature>
<dbReference type="AlphaFoldDB" id="Q6LWB3"/>
<dbReference type="InterPro" id="IPR027417">
    <property type="entry name" value="P-loop_NTPase"/>
</dbReference>
<proteinExistence type="predicted"/>
<accession>Q6LWB3</accession>
<dbReference type="PANTHER" id="PTHR13696:SF52">
    <property type="entry name" value="PARA FAMILY PROTEIN CT_582"/>
    <property type="match status" value="1"/>
</dbReference>
<dbReference type="SUPFAM" id="SSF52540">
    <property type="entry name" value="P-loop containing nucleoside triphosphate hydrolases"/>
    <property type="match status" value="1"/>
</dbReference>
<dbReference type="eggNOG" id="COG1192">
    <property type="taxonomic scope" value="Bacteria"/>
</dbReference>
<dbReference type="Proteomes" id="UP000000593">
    <property type="component" value="Plasmid pPBPR1"/>
</dbReference>
<dbReference type="RefSeq" id="WP_011176760.1">
    <property type="nucleotide sequence ID" value="NC_005871.1"/>
</dbReference>
<evidence type="ECO:0000313" key="2">
    <source>
        <dbReference type="EMBL" id="CAG17964.1"/>
    </source>
</evidence>
<reference evidence="3" key="1">
    <citation type="journal article" date="2005" name="Science">
        <title>Life at depth: Photobacterium profundum genome sequence and expression analysis.</title>
        <authorList>
            <person name="Vezzi A."/>
            <person name="Campanaro S."/>
            <person name="D'Angelo M."/>
            <person name="Simonato F."/>
            <person name="Vitulo N."/>
            <person name="Lauro F.M."/>
            <person name="Cestaro A."/>
            <person name="Malacrida G."/>
            <person name="Simionati B."/>
            <person name="Cannata N."/>
            <person name="Romualdi C."/>
            <person name="Bartlett D.H."/>
            <person name="Valle G."/>
        </authorList>
    </citation>
    <scope>NUCLEOTIDE SEQUENCE [LARGE SCALE GENOMIC DNA]</scope>
    <source>
        <strain evidence="3">ATCC BAA-1253 / SS9</strain>
    </source>
</reference>
<dbReference type="Gene3D" id="3.40.50.300">
    <property type="entry name" value="P-loop containing nucleotide triphosphate hydrolases"/>
    <property type="match status" value="1"/>
</dbReference>
<dbReference type="KEGG" id="ppr:PBPRC0026"/>
<dbReference type="HOGENOM" id="CLU_037612_9_2_6"/>
<keyword evidence="2" id="KW-0614">Plasmid</keyword>
<keyword evidence="3" id="KW-1185">Reference proteome</keyword>
<protein>
    <submittedName>
        <fullName evidence="2">Partitioning protein A [Photobacterium profundum SS9]</fullName>
    </submittedName>
</protein>
<dbReference type="InterPro" id="IPR050678">
    <property type="entry name" value="DNA_Partitioning_ATPase"/>
</dbReference>
<dbReference type="EMBL" id="CR377818">
    <property type="protein sequence ID" value="CAG17964.1"/>
    <property type="molecule type" value="Genomic_DNA"/>
</dbReference>